<evidence type="ECO:0000313" key="10">
    <source>
        <dbReference type="Proteomes" id="UP000317371"/>
    </source>
</evidence>
<organism evidence="9 10">
    <name type="scientific">Litorilinea aerophila</name>
    <dbReference type="NCBI Taxonomy" id="1204385"/>
    <lineage>
        <taxon>Bacteria</taxon>
        <taxon>Bacillati</taxon>
        <taxon>Chloroflexota</taxon>
        <taxon>Caldilineae</taxon>
        <taxon>Caldilineales</taxon>
        <taxon>Caldilineaceae</taxon>
        <taxon>Litorilinea</taxon>
    </lineage>
</organism>
<protein>
    <recommendedName>
        <fullName evidence="7">Phosphate-specific transport system accessory protein PhoU</fullName>
    </recommendedName>
</protein>
<dbReference type="GO" id="GO:0030643">
    <property type="term" value="P:intracellular phosphate ion homeostasis"/>
    <property type="evidence" value="ECO:0007669"/>
    <property type="project" value="InterPro"/>
</dbReference>
<dbReference type="FunFam" id="1.20.58.220:FF:000004">
    <property type="entry name" value="Phosphate-specific transport system accessory protein PhoU"/>
    <property type="match status" value="1"/>
</dbReference>
<dbReference type="InterPro" id="IPR038078">
    <property type="entry name" value="PhoU-like_sf"/>
</dbReference>
<comment type="similarity">
    <text evidence="2 7">Belongs to the PhoU family.</text>
</comment>
<evidence type="ECO:0000313" key="9">
    <source>
        <dbReference type="EMBL" id="TQE95855.1"/>
    </source>
</evidence>
<comment type="function">
    <text evidence="7">Plays a role in the regulation of phosphate uptake.</text>
</comment>
<dbReference type="Proteomes" id="UP000317371">
    <property type="component" value="Unassembled WGS sequence"/>
</dbReference>
<dbReference type="GO" id="GO:0045936">
    <property type="term" value="P:negative regulation of phosphate metabolic process"/>
    <property type="evidence" value="ECO:0007669"/>
    <property type="project" value="InterPro"/>
</dbReference>
<dbReference type="InterPro" id="IPR026022">
    <property type="entry name" value="PhoU_dom"/>
</dbReference>
<comment type="caution">
    <text evidence="9">The sequence shown here is derived from an EMBL/GenBank/DDBJ whole genome shotgun (WGS) entry which is preliminary data.</text>
</comment>
<dbReference type="GO" id="GO:0006817">
    <property type="term" value="P:phosphate ion transport"/>
    <property type="evidence" value="ECO:0007669"/>
    <property type="project" value="UniProtKB-KW"/>
</dbReference>
<name>A0A540VGG4_9CHLR</name>
<accession>A0A540VGG4</accession>
<dbReference type="OrthoDB" id="9814256at2"/>
<evidence type="ECO:0000256" key="6">
    <source>
        <dbReference type="ARBA" id="ARBA00022592"/>
    </source>
</evidence>
<reference evidence="9 10" key="1">
    <citation type="submission" date="2019-06" db="EMBL/GenBank/DDBJ databases">
        <title>Genome sequence of Litorilinea aerophila BAA-2444.</title>
        <authorList>
            <person name="Maclea K.S."/>
            <person name="Maurais E.G."/>
            <person name="Iannazzi L.C."/>
        </authorList>
    </citation>
    <scope>NUCLEOTIDE SEQUENCE [LARGE SCALE GENOMIC DNA]</scope>
    <source>
        <strain evidence="9 10">ATCC BAA-2444</strain>
    </source>
</reference>
<dbReference type="AlphaFoldDB" id="A0A540VGG4"/>
<dbReference type="EMBL" id="VIGC01000011">
    <property type="protein sequence ID" value="TQE95855.1"/>
    <property type="molecule type" value="Genomic_DNA"/>
</dbReference>
<evidence type="ECO:0000256" key="7">
    <source>
        <dbReference type="PIRNR" id="PIRNR003107"/>
    </source>
</evidence>
<dbReference type="GO" id="GO:0005737">
    <property type="term" value="C:cytoplasm"/>
    <property type="evidence" value="ECO:0007669"/>
    <property type="project" value="UniProtKB-SubCell"/>
</dbReference>
<evidence type="ECO:0000256" key="3">
    <source>
        <dbReference type="ARBA" id="ARBA00011738"/>
    </source>
</evidence>
<evidence type="ECO:0000256" key="1">
    <source>
        <dbReference type="ARBA" id="ARBA00004496"/>
    </source>
</evidence>
<sequence>MTRERFDAMLASVRDEILLMGSQVAEELQLALRALEGLDGELAQQAIAVDREINRRRFAIEDECFLLIATQQPTARDLRLIFAAMNMIVDLERMGDQAKGVAKLVPQLAQRPHQHRPPELHQMGPMVARMLEEALQAYAENDMELARKVIADDDQVDARYANVFTQVMYQMAQAGNPEQVEAAYELLRAARELERFGDLCTNIAERTLYLATGSMENLHAATAGSPEPR</sequence>
<dbReference type="PANTHER" id="PTHR42930">
    <property type="entry name" value="PHOSPHATE-SPECIFIC TRANSPORT SYSTEM ACCESSORY PROTEIN PHOU"/>
    <property type="match status" value="1"/>
</dbReference>
<keyword evidence="4 7" id="KW-0813">Transport</keyword>
<evidence type="ECO:0000256" key="2">
    <source>
        <dbReference type="ARBA" id="ARBA00008107"/>
    </source>
</evidence>
<dbReference type="Pfam" id="PF01895">
    <property type="entry name" value="PhoU"/>
    <property type="match status" value="2"/>
</dbReference>
<dbReference type="NCBIfam" id="TIGR02135">
    <property type="entry name" value="phoU_full"/>
    <property type="match status" value="1"/>
</dbReference>
<dbReference type="InParanoid" id="A0A540VGG4"/>
<keyword evidence="6 7" id="KW-0592">Phosphate transport</keyword>
<dbReference type="RefSeq" id="WP_141610078.1">
    <property type="nucleotide sequence ID" value="NZ_VIGC02000011.1"/>
</dbReference>
<comment type="subunit">
    <text evidence="3 7">Homodimer.</text>
</comment>
<evidence type="ECO:0000256" key="5">
    <source>
        <dbReference type="ARBA" id="ARBA00022490"/>
    </source>
</evidence>
<gene>
    <name evidence="9" type="primary">phoU</name>
    <name evidence="9" type="ORF">FKZ61_10495</name>
</gene>
<evidence type="ECO:0000259" key="8">
    <source>
        <dbReference type="Pfam" id="PF01895"/>
    </source>
</evidence>
<keyword evidence="5 7" id="KW-0963">Cytoplasm</keyword>
<dbReference type="PANTHER" id="PTHR42930:SF3">
    <property type="entry name" value="PHOSPHATE-SPECIFIC TRANSPORT SYSTEM ACCESSORY PROTEIN PHOU"/>
    <property type="match status" value="1"/>
</dbReference>
<keyword evidence="10" id="KW-1185">Reference proteome</keyword>
<feature type="domain" description="PhoU" evidence="8">
    <location>
        <begin position="17"/>
        <end position="105"/>
    </location>
</feature>
<dbReference type="SUPFAM" id="SSF109755">
    <property type="entry name" value="PhoU-like"/>
    <property type="match status" value="1"/>
</dbReference>
<comment type="subcellular location">
    <subcellularLocation>
        <location evidence="1 7">Cytoplasm</location>
    </subcellularLocation>
</comment>
<evidence type="ECO:0000256" key="4">
    <source>
        <dbReference type="ARBA" id="ARBA00022448"/>
    </source>
</evidence>
<proteinExistence type="inferred from homology"/>
<dbReference type="InterPro" id="IPR028366">
    <property type="entry name" value="PhoU"/>
</dbReference>
<dbReference type="PIRSF" id="PIRSF003107">
    <property type="entry name" value="PhoU"/>
    <property type="match status" value="1"/>
</dbReference>
<feature type="domain" description="PhoU" evidence="8">
    <location>
        <begin position="120"/>
        <end position="207"/>
    </location>
</feature>
<dbReference type="Gene3D" id="1.20.58.220">
    <property type="entry name" value="Phosphate transport system protein phou homolog 2, domain 2"/>
    <property type="match status" value="1"/>
</dbReference>